<gene>
    <name evidence="6" type="ORF">E2F49_06970</name>
</gene>
<dbReference type="EMBL" id="SMTG01000002">
    <property type="protein sequence ID" value="TDK33725.1"/>
    <property type="molecule type" value="Genomic_DNA"/>
</dbReference>
<evidence type="ECO:0000256" key="5">
    <source>
        <dbReference type="SAM" id="Phobius"/>
    </source>
</evidence>
<evidence type="ECO:0000256" key="3">
    <source>
        <dbReference type="ARBA" id="ARBA00022989"/>
    </source>
</evidence>
<feature type="transmembrane region" description="Helical" evidence="5">
    <location>
        <begin position="135"/>
        <end position="154"/>
    </location>
</feature>
<dbReference type="Gene3D" id="1.20.1740.10">
    <property type="entry name" value="Amino acid/polyamine transporter I"/>
    <property type="match status" value="1"/>
</dbReference>
<feature type="transmembrane region" description="Helical" evidence="5">
    <location>
        <begin position="277"/>
        <end position="298"/>
    </location>
</feature>
<accession>A0A4R5UEI5</accession>
<evidence type="ECO:0000256" key="2">
    <source>
        <dbReference type="ARBA" id="ARBA00022692"/>
    </source>
</evidence>
<keyword evidence="7" id="KW-1185">Reference proteome</keyword>
<dbReference type="PIRSF" id="PIRSF006060">
    <property type="entry name" value="AA_transporter"/>
    <property type="match status" value="1"/>
</dbReference>
<dbReference type="Pfam" id="PF13520">
    <property type="entry name" value="AA_permease_2"/>
    <property type="match status" value="1"/>
</dbReference>
<protein>
    <submittedName>
        <fullName evidence="6">APC family permease</fullName>
    </submittedName>
</protein>
<feature type="transmembrane region" description="Helical" evidence="5">
    <location>
        <begin position="395"/>
        <end position="414"/>
    </location>
</feature>
<organism evidence="6 7">
    <name type="scientific">Luteimonas terrae</name>
    <dbReference type="NCBI Taxonomy" id="1530191"/>
    <lineage>
        <taxon>Bacteria</taxon>
        <taxon>Pseudomonadati</taxon>
        <taxon>Pseudomonadota</taxon>
        <taxon>Gammaproteobacteria</taxon>
        <taxon>Lysobacterales</taxon>
        <taxon>Lysobacteraceae</taxon>
        <taxon>Luteimonas</taxon>
    </lineage>
</organism>
<feature type="transmembrane region" description="Helical" evidence="5">
    <location>
        <begin position="99"/>
        <end position="123"/>
    </location>
</feature>
<keyword evidence="3 5" id="KW-1133">Transmembrane helix</keyword>
<dbReference type="GO" id="GO:0015179">
    <property type="term" value="F:L-amino acid transmembrane transporter activity"/>
    <property type="evidence" value="ECO:0007669"/>
    <property type="project" value="TreeGrafter"/>
</dbReference>
<feature type="transmembrane region" description="Helical" evidence="5">
    <location>
        <begin position="197"/>
        <end position="215"/>
    </location>
</feature>
<feature type="transmembrane region" description="Helical" evidence="5">
    <location>
        <begin position="166"/>
        <end position="185"/>
    </location>
</feature>
<name>A0A4R5UEI5_9GAMM</name>
<sequence>MDNRERRPSTADPAPVRATLRARDAFAITIGIVVGAGIFRTPSLIAGVSGSEFVMLAAWVVGGLLSVIGALCYAELATTYPQAGGDYTYLRRAYGPRPAFLFAWARVSVIQTGSIALLCFIVGDYMGQLFDLGPWSSALYAAAAVVLLTVINWIGTRQGATVQTWLTIAEIIGVLVIVVAGLLFAPGDIAPIPGSGAGSEIGLILVFVLLTYGGWNEAVYISSEVRDARKWMPRVLVLSLIAVAALYVLVNFAYLRVLGLGGMAEHNAVAAEVMGRVFGPVGATLMSAIVVAAALTSANATLITGARSVYAVGRDFPALGFIGRWDARTGTPRAAIVTQGVLALGLVALGAFARDGFEVAVEYTAPVFWLFFLLVGIALFVLRRREPQRPRPFEVPLYPLLPLLFCATSAYLLYSSLAYTGRGALVGVAVLAVGALLLLFFKPSTQSEETEP</sequence>
<comment type="caution">
    <text evidence="6">The sequence shown here is derived from an EMBL/GenBank/DDBJ whole genome shotgun (WGS) entry which is preliminary data.</text>
</comment>
<dbReference type="GO" id="GO:0016020">
    <property type="term" value="C:membrane"/>
    <property type="evidence" value="ECO:0007669"/>
    <property type="project" value="UniProtKB-SubCell"/>
</dbReference>
<feature type="transmembrane region" description="Helical" evidence="5">
    <location>
        <begin position="25"/>
        <end position="47"/>
    </location>
</feature>
<dbReference type="InterPro" id="IPR050598">
    <property type="entry name" value="AminoAcid_Transporter"/>
</dbReference>
<dbReference type="InterPro" id="IPR002293">
    <property type="entry name" value="AA/rel_permease1"/>
</dbReference>
<comment type="subcellular location">
    <subcellularLocation>
        <location evidence="1">Membrane</location>
        <topology evidence="1">Multi-pass membrane protein</topology>
    </subcellularLocation>
</comment>
<dbReference type="OrthoDB" id="9771067at2"/>
<keyword evidence="2 5" id="KW-0812">Transmembrane</keyword>
<evidence type="ECO:0000313" key="6">
    <source>
        <dbReference type="EMBL" id="TDK33725.1"/>
    </source>
</evidence>
<evidence type="ECO:0000256" key="1">
    <source>
        <dbReference type="ARBA" id="ARBA00004141"/>
    </source>
</evidence>
<dbReference type="PANTHER" id="PTHR11785">
    <property type="entry name" value="AMINO ACID TRANSPORTER"/>
    <property type="match status" value="1"/>
</dbReference>
<feature type="transmembrane region" description="Helical" evidence="5">
    <location>
        <begin position="420"/>
        <end position="441"/>
    </location>
</feature>
<keyword evidence="4 5" id="KW-0472">Membrane</keyword>
<dbReference type="AlphaFoldDB" id="A0A4R5UEI5"/>
<dbReference type="PANTHER" id="PTHR11785:SF512">
    <property type="entry name" value="SOBREMESA, ISOFORM B"/>
    <property type="match status" value="1"/>
</dbReference>
<feature type="transmembrane region" description="Helical" evidence="5">
    <location>
        <begin position="334"/>
        <end position="353"/>
    </location>
</feature>
<dbReference type="Proteomes" id="UP000295543">
    <property type="component" value="Unassembled WGS sequence"/>
</dbReference>
<feature type="transmembrane region" description="Helical" evidence="5">
    <location>
        <begin position="365"/>
        <end position="383"/>
    </location>
</feature>
<evidence type="ECO:0000313" key="7">
    <source>
        <dbReference type="Proteomes" id="UP000295543"/>
    </source>
</evidence>
<reference evidence="6 7" key="1">
    <citation type="submission" date="2019-03" db="EMBL/GenBank/DDBJ databases">
        <title>Luteimonas zhaokaii sp.nov., isolated from the rectal contents of Plateau pika in Yushu, Qinghai Province, China.</title>
        <authorList>
            <person name="Zhang G."/>
        </authorList>
    </citation>
    <scope>NUCLEOTIDE SEQUENCE [LARGE SCALE GENOMIC DNA]</scope>
    <source>
        <strain evidence="6 7">THG-MD21</strain>
    </source>
</reference>
<feature type="transmembrane region" description="Helical" evidence="5">
    <location>
        <begin position="53"/>
        <end position="78"/>
    </location>
</feature>
<proteinExistence type="predicted"/>
<feature type="transmembrane region" description="Helical" evidence="5">
    <location>
        <begin position="235"/>
        <end position="257"/>
    </location>
</feature>
<evidence type="ECO:0000256" key="4">
    <source>
        <dbReference type="ARBA" id="ARBA00023136"/>
    </source>
</evidence>